<reference evidence="7" key="1">
    <citation type="submission" date="2020-05" db="EMBL/GenBank/DDBJ databases">
        <authorList>
            <person name="Chiriac C."/>
            <person name="Salcher M."/>
            <person name="Ghai R."/>
            <person name="Kavagutti S V."/>
        </authorList>
    </citation>
    <scope>NUCLEOTIDE SEQUENCE</scope>
</reference>
<evidence type="ECO:0000313" key="8">
    <source>
        <dbReference type="EMBL" id="CAB4656334.1"/>
    </source>
</evidence>
<keyword evidence="4 5" id="KW-0472">Membrane</keyword>
<name>A0A6J6IR40_9ZZZZ</name>
<dbReference type="Pfam" id="PF06305">
    <property type="entry name" value="LapA_dom"/>
    <property type="match status" value="1"/>
</dbReference>
<evidence type="ECO:0000256" key="4">
    <source>
        <dbReference type="ARBA" id="ARBA00023136"/>
    </source>
</evidence>
<dbReference type="InterPro" id="IPR010445">
    <property type="entry name" value="LapA_dom"/>
</dbReference>
<evidence type="ECO:0000259" key="6">
    <source>
        <dbReference type="Pfam" id="PF06305"/>
    </source>
</evidence>
<evidence type="ECO:0000313" key="9">
    <source>
        <dbReference type="EMBL" id="CAB4907138.1"/>
    </source>
</evidence>
<keyword evidence="2 5" id="KW-0812">Transmembrane</keyword>
<evidence type="ECO:0000256" key="2">
    <source>
        <dbReference type="ARBA" id="ARBA00022692"/>
    </source>
</evidence>
<proteinExistence type="predicted"/>
<keyword evidence="3 5" id="KW-1133">Transmembrane helix</keyword>
<organism evidence="7">
    <name type="scientific">freshwater metagenome</name>
    <dbReference type="NCBI Taxonomy" id="449393"/>
    <lineage>
        <taxon>unclassified sequences</taxon>
        <taxon>metagenomes</taxon>
        <taxon>ecological metagenomes</taxon>
    </lineage>
</organism>
<accession>A0A6J6IR40</accession>
<evidence type="ECO:0000256" key="3">
    <source>
        <dbReference type="ARBA" id="ARBA00022989"/>
    </source>
</evidence>
<evidence type="ECO:0000256" key="5">
    <source>
        <dbReference type="SAM" id="Phobius"/>
    </source>
</evidence>
<feature type="transmembrane region" description="Helical" evidence="5">
    <location>
        <begin position="46"/>
        <end position="68"/>
    </location>
</feature>
<protein>
    <submittedName>
        <fullName evidence="7">Unannotated protein</fullName>
    </submittedName>
</protein>
<feature type="transmembrane region" description="Helical" evidence="5">
    <location>
        <begin position="12"/>
        <end position="31"/>
    </location>
</feature>
<feature type="domain" description="Lipopolysaccharide assembly protein A" evidence="6">
    <location>
        <begin position="28"/>
        <end position="64"/>
    </location>
</feature>
<evidence type="ECO:0000256" key="1">
    <source>
        <dbReference type="ARBA" id="ARBA00022475"/>
    </source>
</evidence>
<gene>
    <name evidence="7" type="ORF">UFOPK1908_01229</name>
    <name evidence="8" type="ORF">UFOPK2282_00245</name>
    <name evidence="9" type="ORF">UFOPK3576_00840</name>
</gene>
<dbReference type="EMBL" id="CAEZWR010000017">
    <property type="protein sequence ID" value="CAB4656334.1"/>
    <property type="molecule type" value="Genomic_DNA"/>
</dbReference>
<dbReference type="EMBL" id="CAEZVB010000070">
    <property type="protein sequence ID" value="CAB4626783.1"/>
    <property type="molecule type" value="Genomic_DNA"/>
</dbReference>
<dbReference type="EMBL" id="CAFBMO010000029">
    <property type="protein sequence ID" value="CAB4907138.1"/>
    <property type="molecule type" value="Genomic_DNA"/>
</dbReference>
<dbReference type="GO" id="GO:0005886">
    <property type="term" value="C:plasma membrane"/>
    <property type="evidence" value="ECO:0007669"/>
    <property type="project" value="InterPro"/>
</dbReference>
<keyword evidence="1" id="KW-1003">Cell membrane</keyword>
<dbReference type="AlphaFoldDB" id="A0A6J6IR40"/>
<evidence type="ECO:0000313" key="7">
    <source>
        <dbReference type="EMBL" id="CAB4626783.1"/>
    </source>
</evidence>
<sequence length="79" mass="8558">MANQAKKINGRAISGVIVAVIAFIIVVQNTASAEIQFLGWSWNMPIWLILLIMFVLGMLLGGVVRAGVRKLRGAQPKTP</sequence>